<sequence>MKRKSYTDALTTLAKGTDAGLYRLIPERVEIVNSEEEVQEILAECRVTGKPLTFKAGGTSLSGQTITDSVLVEIGPDFGKIKISEDGRSATFPCGITGDHANRLLKRYGRKLGPSPASIKSARISGIVANNASGSSYGITYNSYHTVRSMRLILTDGTLLDTASAESRRHFVESHPEWVDGLLALRERVKQNPEMEARIRHKYELKNTCGYGVNSLVDYDDPVDILMHLMIGSEGTLGFISEVTFETVPDLKLKASALLYFPSIREACQSILPLRECSVSAAELMDRNALRAVENEPGMPETLRTLPDEAVALLIDTSANDKQTLQKQFAEIEEKLSSVHTLYPVSFTTDPELYATYWRVRSGLFTSAAAGRPRGTVSIIEDIAFRGDVLGDALTDVREVLARHHYPDAVMWGHLLDGNVHFTIFPDVNRSEGVEGYAAFMQELTDTVLRHDGSLKAEHGTGRNMAPFVRQEWGDDIYLLMKDIKKLLDPQNLLNPGVLINDDPQVVIKNLKRMPLANDLIDRCIECGFCEVQCPARNLTITPRQRIVIYRTLSAMAERGETGTPRYAGLKKAFQYKGNETCATDGLCGTACPVGINTGLLIKELRWKENGKAAERIASFIAKDMDSVTNALRPMLSFAHGVSKVIGYGTMEGITRGLFRISGHRFPLWTRYTPSGARKLDYTTETRLPGQPEMVYFPSCITRTMGPSADYDDKAGVTEKTISLLHKAGFAIRYPENIHRLCCGMAFSSKGFRRQAKEKEDELNEALLKISDNGALPILCDMSPCLLHMRETLDKRLHLYEPVEFIYDFMLDRLEFSPLPITVAVHSTCSTTKMGVTAKLQALAGMCAAKVVSPMEVTCCGWAGDRGFFYPELNASALRMLPTSLEEATEGYSNSRTCEIGLTMNSGISYKSIVYLVDKVTRKKEEL</sequence>
<dbReference type="Gene3D" id="1.10.45.10">
    <property type="entry name" value="Vanillyl-alcohol Oxidase, Chain A, domain 4"/>
    <property type="match status" value="1"/>
</dbReference>
<dbReference type="GO" id="GO:0004458">
    <property type="term" value="F:D-lactate dehydrogenase (cytochrome) activity"/>
    <property type="evidence" value="ECO:0007669"/>
    <property type="project" value="UniProtKB-EC"/>
</dbReference>
<dbReference type="GO" id="GO:0046872">
    <property type="term" value="F:metal ion binding"/>
    <property type="evidence" value="ECO:0007669"/>
    <property type="project" value="UniProtKB-KW"/>
</dbReference>
<dbReference type="PANTHER" id="PTHR11748:SF111">
    <property type="entry name" value="D-LACTATE DEHYDROGENASE, MITOCHONDRIAL-RELATED"/>
    <property type="match status" value="1"/>
</dbReference>
<dbReference type="Gene3D" id="3.30.465.10">
    <property type="match status" value="1"/>
</dbReference>
<dbReference type="InterPro" id="IPR016171">
    <property type="entry name" value="Vanillyl_alc_oxidase_C-sub2"/>
</dbReference>
<dbReference type="InterPro" id="IPR017900">
    <property type="entry name" value="4Fe4S_Fe_S_CS"/>
</dbReference>
<dbReference type="AlphaFoldDB" id="A0A9Q5X7I3"/>
<dbReference type="InterPro" id="IPR017896">
    <property type="entry name" value="4Fe4S_Fe-S-bd"/>
</dbReference>
<dbReference type="SUPFAM" id="SSF46548">
    <property type="entry name" value="alpha-helical ferredoxin"/>
    <property type="match status" value="1"/>
</dbReference>
<comment type="similarity">
    <text evidence="2">Belongs to the FAD-binding oxidoreductase/transferase type 4 family.</text>
</comment>
<evidence type="ECO:0000256" key="5">
    <source>
        <dbReference type="ARBA" id="ARBA00022827"/>
    </source>
</evidence>
<dbReference type="GO" id="GO:0008720">
    <property type="term" value="F:D-lactate dehydrogenase (NAD+) activity"/>
    <property type="evidence" value="ECO:0007669"/>
    <property type="project" value="TreeGrafter"/>
</dbReference>
<proteinExistence type="inferred from homology"/>
<evidence type="ECO:0000256" key="1">
    <source>
        <dbReference type="ARBA" id="ARBA00001974"/>
    </source>
</evidence>
<dbReference type="Pfam" id="PF02913">
    <property type="entry name" value="FAD-oxidase_C"/>
    <property type="match status" value="1"/>
</dbReference>
<evidence type="ECO:0000256" key="10">
    <source>
        <dbReference type="ARBA" id="ARBA00038897"/>
    </source>
</evidence>
<keyword evidence="8" id="KW-0408">Iron</keyword>
<reference evidence="14" key="1">
    <citation type="submission" date="2017-04" db="EMBL/GenBank/DDBJ databases">
        <title>Function of individual gut microbiota members based on whole genome sequencing of pure cultures obtained from chicken caecum.</title>
        <authorList>
            <person name="Medvecky M."/>
            <person name="Cejkova D."/>
            <person name="Polansky O."/>
            <person name="Karasova D."/>
            <person name="Kubasova T."/>
            <person name="Cizek A."/>
            <person name="Rychlik I."/>
        </authorList>
    </citation>
    <scope>NUCLEOTIDE SEQUENCE [LARGE SCALE GENOMIC DNA]</scope>
    <source>
        <strain evidence="14">An42</strain>
    </source>
</reference>
<evidence type="ECO:0000256" key="6">
    <source>
        <dbReference type="ARBA" id="ARBA00022946"/>
    </source>
</evidence>
<dbReference type="Pfam" id="PF01565">
    <property type="entry name" value="FAD_binding_4"/>
    <property type="match status" value="1"/>
</dbReference>
<evidence type="ECO:0000256" key="8">
    <source>
        <dbReference type="ARBA" id="ARBA00023004"/>
    </source>
</evidence>
<evidence type="ECO:0000256" key="7">
    <source>
        <dbReference type="ARBA" id="ARBA00023002"/>
    </source>
</evidence>
<dbReference type="Gene3D" id="3.30.70.2740">
    <property type="match status" value="1"/>
</dbReference>
<dbReference type="Pfam" id="PF13183">
    <property type="entry name" value="Fer4_8"/>
    <property type="match status" value="1"/>
</dbReference>
<dbReference type="Proteomes" id="UP000195975">
    <property type="component" value="Unassembled WGS sequence"/>
</dbReference>
<dbReference type="PROSITE" id="PS00198">
    <property type="entry name" value="4FE4S_FER_1"/>
    <property type="match status" value="1"/>
</dbReference>
<dbReference type="SUPFAM" id="SSF55103">
    <property type="entry name" value="FAD-linked oxidases, C-terminal domain"/>
    <property type="match status" value="1"/>
</dbReference>
<dbReference type="Gene3D" id="3.30.70.2190">
    <property type="match status" value="1"/>
</dbReference>
<organism evidence="13 14">
    <name type="scientific">Parabacteroides johnsonii</name>
    <dbReference type="NCBI Taxonomy" id="387661"/>
    <lineage>
        <taxon>Bacteria</taxon>
        <taxon>Pseudomonadati</taxon>
        <taxon>Bacteroidota</taxon>
        <taxon>Bacteroidia</taxon>
        <taxon>Bacteroidales</taxon>
        <taxon>Tannerellaceae</taxon>
        <taxon>Parabacteroides</taxon>
    </lineage>
</organism>
<name>A0A9Q5X7I3_9BACT</name>
<gene>
    <name evidence="13" type="ORF">B5F96_12795</name>
</gene>
<evidence type="ECO:0000313" key="14">
    <source>
        <dbReference type="Proteomes" id="UP000195975"/>
    </source>
</evidence>
<feature type="domain" description="4Fe-4S ferredoxin-type" evidence="11">
    <location>
        <begin position="514"/>
        <end position="544"/>
    </location>
</feature>
<feature type="domain" description="FAD-binding PCMH-type" evidence="12">
    <location>
        <begin position="22"/>
        <end position="250"/>
    </location>
</feature>
<dbReference type="SUPFAM" id="SSF56176">
    <property type="entry name" value="FAD-binding/transporter-associated domain-like"/>
    <property type="match status" value="1"/>
</dbReference>
<dbReference type="InterPro" id="IPR016166">
    <property type="entry name" value="FAD-bd_PCMH"/>
</dbReference>
<dbReference type="InterPro" id="IPR006094">
    <property type="entry name" value="Oxid_FAD_bind_N"/>
</dbReference>
<evidence type="ECO:0000256" key="9">
    <source>
        <dbReference type="ARBA" id="ARBA00023014"/>
    </source>
</evidence>
<dbReference type="RefSeq" id="WP_087375538.1">
    <property type="nucleotide sequence ID" value="NZ_NFIJ01000014.1"/>
</dbReference>
<protein>
    <recommendedName>
        <fullName evidence="10">D-lactate dehydrogenase (cytochrome)</fullName>
        <ecNumber evidence="10">1.1.2.4</ecNumber>
    </recommendedName>
</protein>
<evidence type="ECO:0000256" key="4">
    <source>
        <dbReference type="ARBA" id="ARBA00022723"/>
    </source>
</evidence>
<accession>A0A9Q5X7I3</accession>
<comment type="cofactor">
    <cofactor evidence="1">
        <name>FAD</name>
        <dbReference type="ChEBI" id="CHEBI:57692"/>
    </cofactor>
</comment>
<dbReference type="InterPro" id="IPR004017">
    <property type="entry name" value="Cys_rich_dom"/>
</dbReference>
<dbReference type="Pfam" id="PF02754">
    <property type="entry name" value="CCG"/>
    <property type="match status" value="2"/>
</dbReference>
<dbReference type="InterPro" id="IPR036318">
    <property type="entry name" value="FAD-bd_PCMH-like_sf"/>
</dbReference>
<keyword evidence="3" id="KW-0285">Flavoprotein</keyword>
<dbReference type="InterPro" id="IPR004113">
    <property type="entry name" value="FAD-bd_oxidored_4_C"/>
</dbReference>
<dbReference type="Gene3D" id="1.10.1060.10">
    <property type="entry name" value="Alpha-helical ferredoxin"/>
    <property type="match status" value="1"/>
</dbReference>
<keyword evidence="7" id="KW-0560">Oxidoreductase</keyword>
<dbReference type="FunFam" id="1.10.45.10:FF:000001">
    <property type="entry name" value="D-lactate dehydrogenase mitochondrial"/>
    <property type="match status" value="1"/>
</dbReference>
<comment type="caution">
    <text evidence="13">The sequence shown here is derived from an EMBL/GenBank/DDBJ whole genome shotgun (WGS) entry which is preliminary data.</text>
</comment>
<dbReference type="GO" id="GO:1903457">
    <property type="term" value="P:lactate catabolic process"/>
    <property type="evidence" value="ECO:0007669"/>
    <property type="project" value="TreeGrafter"/>
</dbReference>
<evidence type="ECO:0000256" key="2">
    <source>
        <dbReference type="ARBA" id="ARBA00008000"/>
    </source>
</evidence>
<keyword evidence="9" id="KW-0411">Iron-sulfur</keyword>
<evidence type="ECO:0000256" key="3">
    <source>
        <dbReference type="ARBA" id="ARBA00022630"/>
    </source>
</evidence>
<dbReference type="GO" id="GO:0071949">
    <property type="term" value="F:FAD binding"/>
    <property type="evidence" value="ECO:0007669"/>
    <property type="project" value="InterPro"/>
</dbReference>
<dbReference type="PROSITE" id="PS51379">
    <property type="entry name" value="4FE4S_FER_2"/>
    <property type="match status" value="1"/>
</dbReference>
<dbReference type="InterPro" id="IPR009051">
    <property type="entry name" value="Helical_ferredxn"/>
</dbReference>
<dbReference type="EC" id="1.1.2.4" evidence="10"/>
<evidence type="ECO:0000259" key="12">
    <source>
        <dbReference type="PROSITE" id="PS51387"/>
    </source>
</evidence>
<dbReference type="InterPro" id="IPR016169">
    <property type="entry name" value="FAD-bd_PCMH_sub2"/>
</dbReference>
<dbReference type="InterPro" id="IPR016164">
    <property type="entry name" value="FAD-linked_Oxase-like_C"/>
</dbReference>
<evidence type="ECO:0000313" key="13">
    <source>
        <dbReference type="EMBL" id="OUO04322.1"/>
    </source>
</evidence>
<keyword evidence="6" id="KW-0809">Transit peptide</keyword>
<evidence type="ECO:0000259" key="11">
    <source>
        <dbReference type="PROSITE" id="PS51379"/>
    </source>
</evidence>
<dbReference type="EMBL" id="NFIJ01000014">
    <property type="protein sequence ID" value="OUO04322.1"/>
    <property type="molecule type" value="Genomic_DNA"/>
</dbReference>
<keyword evidence="5" id="KW-0274">FAD</keyword>
<dbReference type="PANTHER" id="PTHR11748">
    <property type="entry name" value="D-LACTATE DEHYDROGENASE"/>
    <property type="match status" value="1"/>
</dbReference>
<dbReference type="PROSITE" id="PS51387">
    <property type="entry name" value="FAD_PCMH"/>
    <property type="match status" value="1"/>
</dbReference>
<dbReference type="GO" id="GO:0051536">
    <property type="term" value="F:iron-sulfur cluster binding"/>
    <property type="evidence" value="ECO:0007669"/>
    <property type="project" value="UniProtKB-KW"/>
</dbReference>
<keyword evidence="4" id="KW-0479">Metal-binding</keyword>